<evidence type="ECO:0000256" key="4">
    <source>
        <dbReference type="ARBA" id="ARBA00022692"/>
    </source>
</evidence>
<evidence type="ECO:0000313" key="9">
    <source>
        <dbReference type="EMBL" id="MDP4097076.1"/>
    </source>
</evidence>
<dbReference type="RefSeq" id="WP_305754704.1">
    <property type="nucleotide sequence ID" value="NZ_JAPCKK010000016.1"/>
</dbReference>
<proteinExistence type="inferred from homology"/>
<keyword evidence="2 7" id="KW-0813">Transport</keyword>
<keyword evidence="5 7" id="KW-1133">Transmembrane helix</keyword>
<feature type="transmembrane region" description="Helical" evidence="7">
    <location>
        <begin position="169"/>
        <end position="199"/>
    </location>
</feature>
<feature type="transmembrane region" description="Helical" evidence="7">
    <location>
        <begin position="103"/>
        <end position="123"/>
    </location>
</feature>
<dbReference type="Pfam" id="PF00528">
    <property type="entry name" value="BPD_transp_1"/>
    <property type="match status" value="1"/>
</dbReference>
<feature type="transmembrane region" description="Helical" evidence="7">
    <location>
        <begin position="219"/>
        <end position="238"/>
    </location>
</feature>
<evidence type="ECO:0000256" key="5">
    <source>
        <dbReference type="ARBA" id="ARBA00022989"/>
    </source>
</evidence>
<evidence type="ECO:0000256" key="2">
    <source>
        <dbReference type="ARBA" id="ARBA00022448"/>
    </source>
</evidence>
<gene>
    <name evidence="9" type="ORF">OIN60_09870</name>
</gene>
<accession>A0ABT9FRD3</accession>
<evidence type="ECO:0000256" key="3">
    <source>
        <dbReference type="ARBA" id="ARBA00022475"/>
    </source>
</evidence>
<dbReference type="PROSITE" id="PS50928">
    <property type="entry name" value="ABC_TM1"/>
    <property type="match status" value="1"/>
</dbReference>
<evidence type="ECO:0000256" key="7">
    <source>
        <dbReference type="RuleBase" id="RU363032"/>
    </source>
</evidence>
<dbReference type="CDD" id="cd06261">
    <property type="entry name" value="TM_PBP2"/>
    <property type="match status" value="1"/>
</dbReference>
<dbReference type="InterPro" id="IPR035906">
    <property type="entry name" value="MetI-like_sf"/>
</dbReference>
<evidence type="ECO:0000256" key="1">
    <source>
        <dbReference type="ARBA" id="ARBA00004651"/>
    </source>
</evidence>
<dbReference type="Proteomes" id="UP001241848">
    <property type="component" value="Unassembled WGS sequence"/>
</dbReference>
<keyword evidence="6 7" id="KW-0472">Membrane</keyword>
<keyword evidence="4 7" id="KW-0812">Transmembrane</keyword>
<dbReference type="Gene3D" id="1.10.3720.10">
    <property type="entry name" value="MetI-like"/>
    <property type="match status" value="1"/>
</dbReference>
<organism evidence="9 10">
    <name type="scientific">Paenibacillus zeirhizosphaerae</name>
    <dbReference type="NCBI Taxonomy" id="2987519"/>
    <lineage>
        <taxon>Bacteria</taxon>
        <taxon>Bacillati</taxon>
        <taxon>Bacillota</taxon>
        <taxon>Bacilli</taxon>
        <taxon>Bacillales</taxon>
        <taxon>Paenibacillaceae</taxon>
        <taxon>Paenibacillus</taxon>
    </lineage>
</organism>
<comment type="similarity">
    <text evidence="7">Belongs to the binding-protein-dependent transport system permease family.</text>
</comment>
<dbReference type="InterPro" id="IPR000515">
    <property type="entry name" value="MetI-like"/>
</dbReference>
<keyword evidence="10" id="KW-1185">Reference proteome</keyword>
<dbReference type="SUPFAM" id="SSF161098">
    <property type="entry name" value="MetI-like"/>
    <property type="match status" value="1"/>
</dbReference>
<evidence type="ECO:0000256" key="6">
    <source>
        <dbReference type="ARBA" id="ARBA00023136"/>
    </source>
</evidence>
<sequence>MKSPKSKRLFQQAAPWIIPLLILLAWQTLTGTGMIANNVLPQPLQVLNALISMLKSGELLTHIGISAKRAFSGFLIGGGLGFLFGLINGFWRTAERLTDSSIQMIRTIPHLSLIPLVIIWFGIEEPAKLVLVSLGVFFPIYLNTFHGIRSIDPGLVEMGQVYGLKRFRLYLHIFLPGALPSILVGVRYALGIMWLTLIVAETVAANSGLGYMAMNAREFFQMDVIVLSILIYALLGKLSDSAAKLLEKWWLQWNPNYSAR</sequence>
<reference evidence="9 10" key="1">
    <citation type="submission" date="2022-10" db="EMBL/GenBank/DDBJ databases">
        <title>Paenibacillus description and whole genome data of maize root bacterial community.</title>
        <authorList>
            <person name="Marton D."/>
            <person name="Farkas M."/>
            <person name="Cserhati M."/>
        </authorList>
    </citation>
    <scope>NUCLEOTIDE SEQUENCE [LARGE SCALE GENOMIC DNA]</scope>
    <source>
        <strain evidence="9 10">P96</strain>
    </source>
</reference>
<keyword evidence="3" id="KW-1003">Cell membrane</keyword>
<feature type="transmembrane region" description="Helical" evidence="7">
    <location>
        <begin position="70"/>
        <end position="91"/>
    </location>
</feature>
<comment type="subcellular location">
    <subcellularLocation>
        <location evidence="1 7">Cell membrane</location>
        <topology evidence="1 7">Multi-pass membrane protein</topology>
    </subcellularLocation>
</comment>
<feature type="domain" description="ABC transmembrane type-1" evidence="8">
    <location>
        <begin position="63"/>
        <end position="243"/>
    </location>
</feature>
<dbReference type="PANTHER" id="PTHR30151">
    <property type="entry name" value="ALKANE SULFONATE ABC TRANSPORTER-RELATED, MEMBRANE SUBUNIT"/>
    <property type="match status" value="1"/>
</dbReference>
<protein>
    <submittedName>
        <fullName evidence="9">ABC transporter permease subunit</fullName>
    </submittedName>
</protein>
<name>A0ABT9FRD3_9BACL</name>
<feature type="transmembrane region" description="Helical" evidence="7">
    <location>
        <begin position="129"/>
        <end position="148"/>
    </location>
</feature>
<evidence type="ECO:0000259" key="8">
    <source>
        <dbReference type="PROSITE" id="PS50928"/>
    </source>
</evidence>
<evidence type="ECO:0000313" key="10">
    <source>
        <dbReference type="Proteomes" id="UP001241848"/>
    </source>
</evidence>
<dbReference type="EMBL" id="JAPCKK010000016">
    <property type="protein sequence ID" value="MDP4097076.1"/>
    <property type="molecule type" value="Genomic_DNA"/>
</dbReference>
<dbReference type="PANTHER" id="PTHR30151:SF38">
    <property type="entry name" value="ALIPHATIC SULFONATES TRANSPORT PERMEASE PROTEIN SSUC-RELATED"/>
    <property type="match status" value="1"/>
</dbReference>
<comment type="caution">
    <text evidence="9">The sequence shown here is derived from an EMBL/GenBank/DDBJ whole genome shotgun (WGS) entry which is preliminary data.</text>
</comment>